<accession>A0ABD0NYZ2</accession>
<organism evidence="3 4">
    <name type="scientific">Cirrhinus mrigala</name>
    <name type="common">Mrigala</name>
    <dbReference type="NCBI Taxonomy" id="683832"/>
    <lineage>
        <taxon>Eukaryota</taxon>
        <taxon>Metazoa</taxon>
        <taxon>Chordata</taxon>
        <taxon>Craniata</taxon>
        <taxon>Vertebrata</taxon>
        <taxon>Euteleostomi</taxon>
        <taxon>Actinopterygii</taxon>
        <taxon>Neopterygii</taxon>
        <taxon>Teleostei</taxon>
        <taxon>Ostariophysi</taxon>
        <taxon>Cypriniformes</taxon>
        <taxon>Cyprinidae</taxon>
        <taxon>Labeoninae</taxon>
        <taxon>Labeonini</taxon>
        <taxon>Cirrhinus</taxon>
    </lineage>
</organism>
<dbReference type="PANTHER" id="PTHR46024:SF2">
    <property type="entry name" value="HISTONE-LYSINE N-METHYLTRANSFERASE SETDB1"/>
    <property type="match status" value="1"/>
</dbReference>
<evidence type="ECO:0000313" key="4">
    <source>
        <dbReference type="Proteomes" id="UP001529510"/>
    </source>
</evidence>
<dbReference type="GO" id="GO:0005634">
    <property type="term" value="C:nucleus"/>
    <property type="evidence" value="ECO:0007669"/>
    <property type="project" value="UniProtKB-SubCell"/>
</dbReference>
<keyword evidence="4" id="KW-1185">Reference proteome</keyword>
<proteinExistence type="predicted"/>
<gene>
    <name evidence="3" type="ORF">M9458_038521</name>
</gene>
<dbReference type="EMBL" id="JAMKFB020000019">
    <property type="protein sequence ID" value="KAL0166677.1"/>
    <property type="molecule type" value="Genomic_DNA"/>
</dbReference>
<dbReference type="Gene3D" id="2.170.270.10">
    <property type="entry name" value="SET domain"/>
    <property type="match status" value="1"/>
</dbReference>
<dbReference type="AlphaFoldDB" id="A0ABD0NYZ2"/>
<feature type="non-terminal residue" evidence="3">
    <location>
        <position position="107"/>
    </location>
</feature>
<feature type="non-terminal residue" evidence="3">
    <location>
        <position position="1"/>
    </location>
</feature>
<dbReference type="Proteomes" id="UP001529510">
    <property type="component" value="Unassembled WGS sequence"/>
</dbReference>
<sequence>LCDMHEVQEYLLETRCDFLFLEMFCMDPFVLVNRARPPSTSTGKPHLYLPDITEGREVLPVPCINEVDYTLAPNIIYTKDRIPAPGVSINTSSDFLIGCDCTDGCRD</sequence>
<dbReference type="InterPro" id="IPR046341">
    <property type="entry name" value="SET_dom_sf"/>
</dbReference>
<reference evidence="3 4" key="1">
    <citation type="submission" date="2024-05" db="EMBL/GenBank/DDBJ databases">
        <title>Genome sequencing and assembly of Indian major carp, Cirrhinus mrigala (Hamilton, 1822).</title>
        <authorList>
            <person name="Mohindra V."/>
            <person name="Chowdhury L.M."/>
            <person name="Lal K."/>
            <person name="Jena J.K."/>
        </authorList>
    </citation>
    <scope>NUCLEOTIDE SEQUENCE [LARGE SCALE GENOMIC DNA]</scope>
    <source>
        <strain evidence="3">CM1030</strain>
        <tissue evidence="3">Blood</tissue>
    </source>
</reference>
<keyword evidence="2" id="KW-0539">Nucleus</keyword>
<evidence type="ECO:0000256" key="2">
    <source>
        <dbReference type="ARBA" id="ARBA00023242"/>
    </source>
</evidence>
<dbReference type="InterPro" id="IPR051516">
    <property type="entry name" value="SETDB_methyltransferase"/>
</dbReference>
<evidence type="ECO:0000256" key="1">
    <source>
        <dbReference type="ARBA" id="ARBA00004123"/>
    </source>
</evidence>
<comment type="caution">
    <text evidence="3">The sequence shown here is derived from an EMBL/GenBank/DDBJ whole genome shotgun (WGS) entry which is preliminary data.</text>
</comment>
<name>A0ABD0NYZ2_CIRMR</name>
<dbReference type="PANTHER" id="PTHR46024">
    <property type="entry name" value="HISTONE-LYSINE N-METHYLTRANSFERASE EGGLESS"/>
    <property type="match status" value="1"/>
</dbReference>
<dbReference type="SUPFAM" id="SSF82199">
    <property type="entry name" value="SET domain"/>
    <property type="match status" value="1"/>
</dbReference>
<protein>
    <submittedName>
        <fullName evidence="3">Uncharacterized protein</fullName>
    </submittedName>
</protein>
<comment type="subcellular location">
    <subcellularLocation>
        <location evidence="1">Nucleus</location>
    </subcellularLocation>
</comment>
<evidence type="ECO:0000313" key="3">
    <source>
        <dbReference type="EMBL" id="KAL0166677.1"/>
    </source>
</evidence>